<dbReference type="EMBL" id="JBJUIK010000009">
    <property type="protein sequence ID" value="KAL3519011.1"/>
    <property type="molecule type" value="Genomic_DNA"/>
</dbReference>
<evidence type="ECO:0000256" key="1">
    <source>
        <dbReference type="SAM" id="Coils"/>
    </source>
</evidence>
<name>A0ABD2ZJJ3_9GENT</name>
<proteinExistence type="predicted"/>
<feature type="coiled-coil region" evidence="1">
    <location>
        <begin position="45"/>
        <end position="86"/>
    </location>
</feature>
<evidence type="ECO:0000313" key="3">
    <source>
        <dbReference type="Proteomes" id="UP001630127"/>
    </source>
</evidence>
<keyword evidence="3" id="KW-1185">Reference proteome</keyword>
<reference evidence="2 3" key="1">
    <citation type="submission" date="2024-11" db="EMBL/GenBank/DDBJ databases">
        <title>A near-complete genome assembly of Cinchona calisaya.</title>
        <authorList>
            <person name="Lian D.C."/>
            <person name="Zhao X.W."/>
            <person name="Wei L."/>
        </authorList>
    </citation>
    <scope>NUCLEOTIDE SEQUENCE [LARGE SCALE GENOMIC DNA]</scope>
    <source>
        <tissue evidence="2">Nenye</tissue>
    </source>
</reference>
<accession>A0ABD2ZJJ3</accession>
<dbReference type="Proteomes" id="UP001630127">
    <property type="component" value="Unassembled WGS sequence"/>
</dbReference>
<protein>
    <submittedName>
        <fullName evidence="2">Uncharacterized protein</fullName>
    </submittedName>
</protein>
<keyword evidence="1" id="KW-0175">Coiled coil</keyword>
<dbReference type="AlphaFoldDB" id="A0ABD2ZJJ3"/>
<evidence type="ECO:0000313" key="2">
    <source>
        <dbReference type="EMBL" id="KAL3519011.1"/>
    </source>
</evidence>
<gene>
    <name evidence="2" type="ORF">ACH5RR_021600</name>
</gene>
<organism evidence="2 3">
    <name type="scientific">Cinchona calisaya</name>
    <dbReference type="NCBI Taxonomy" id="153742"/>
    <lineage>
        <taxon>Eukaryota</taxon>
        <taxon>Viridiplantae</taxon>
        <taxon>Streptophyta</taxon>
        <taxon>Embryophyta</taxon>
        <taxon>Tracheophyta</taxon>
        <taxon>Spermatophyta</taxon>
        <taxon>Magnoliopsida</taxon>
        <taxon>eudicotyledons</taxon>
        <taxon>Gunneridae</taxon>
        <taxon>Pentapetalae</taxon>
        <taxon>asterids</taxon>
        <taxon>lamiids</taxon>
        <taxon>Gentianales</taxon>
        <taxon>Rubiaceae</taxon>
        <taxon>Cinchonoideae</taxon>
        <taxon>Cinchoneae</taxon>
        <taxon>Cinchona</taxon>
    </lineage>
</organism>
<comment type="caution">
    <text evidence="2">The sequence shown here is derived from an EMBL/GenBank/DDBJ whole genome shotgun (WGS) entry which is preliminary data.</text>
</comment>
<sequence>MPEALKKKKAKFSSTLVLSGSETKSQVVPPVEAQQCDPCLLIKMESQHSVNIDKLNRKARQLNKNLIAKQEEVDKYKAKVKQLRADRAIDSVMDNIN</sequence>